<dbReference type="HOGENOM" id="CLU_1828283_0_0_1"/>
<proteinExistence type="predicted"/>
<evidence type="ECO:0000313" key="3">
    <source>
        <dbReference type="Proteomes" id="UP000006038"/>
    </source>
</evidence>
<organism evidence="2">
    <name type="scientific">Oryza brachyantha</name>
    <name type="common">malo sina</name>
    <dbReference type="NCBI Taxonomy" id="4533"/>
    <lineage>
        <taxon>Eukaryota</taxon>
        <taxon>Viridiplantae</taxon>
        <taxon>Streptophyta</taxon>
        <taxon>Embryophyta</taxon>
        <taxon>Tracheophyta</taxon>
        <taxon>Spermatophyta</taxon>
        <taxon>Magnoliopsida</taxon>
        <taxon>Liliopsida</taxon>
        <taxon>Poales</taxon>
        <taxon>Poaceae</taxon>
        <taxon>BOP clade</taxon>
        <taxon>Oryzoideae</taxon>
        <taxon>Oryzeae</taxon>
        <taxon>Oryzinae</taxon>
        <taxon>Oryza</taxon>
    </lineage>
</organism>
<accession>J3LBU6</accession>
<reference evidence="2" key="1">
    <citation type="submission" date="2013-04" db="UniProtKB">
        <authorList>
            <consortium name="EnsemblPlants"/>
        </authorList>
    </citation>
    <scope>IDENTIFICATION</scope>
</reference>
<dbReference type="Proteomes" id="UP000006038">
    <property type="component" value="Unassembled WGS sequence"/>
</dbReference>
<dbReference type="Pfam" id="PF23635">
    <property type="entry name" value="Beta-prop_AT5G49610-like"/>
    <property type="match status" value="1"/>
</dbReference>
<feature type="domain" description="F-box protein AT5G49610-like beta-propeller" evidence="1">
    <location>
        <begin position="8"/>
        <end position="85"/>
    </location>
</feature>
<evidence type="ECO:0000313" key="2">
    <source>
        <dbReference type="EnsemblPlants" id="OB02G21130.1"/>
    </source>
</evidence>
<dbReference type="InterPro" id="IPR056594">
    <property type="entry name" value="AT5G49610-like_b-prop"/>
</dbReference>
<keyword evidence="3" id="KW-1185">Reference proteome</keyword>
<evidence type="ECO:0000259" key="1">
    <source>
        <dbReference type="Pfam" id="PF23635"/>
    </source>
</evidence>
<dbReference type="OMA" id="CHEQDED"/>
<dbReference type="Gramene" id="OB02G21130.1">
    <property type="protein sequence ID" value="OB02G21130.1"/>
    <property type="gene ID" value="OB02G21130"/>
</dbReference>
<sequence length="141" mass="15967">MPVPSIIYKVYMLSMQSYIILVLDLVSMDTCFINLPNKVCHEQDEDLDLFWSHDFGVNIIHLPPSNAIASDFLMINWVLVDDISLYRGIICHPLTVFYVDVRRNIVEGVRGDIEGGALPVIHQLMMVWPCYLPSAGIDQGS</sequence>
<protein>
    <recommendedName>
        <fullName evidence="1">F-box protein AT5G49610-like beta-propeller domain-containing protein</fullName>
    </recommendedName>
</protein>
<dbReference type="EnsemblPlants" id="OB02G21130.1">
    <property type="protein sequence ID" value="OB02G21130.1"/>
    <property type="gene ID" value="OB02G21130"/>
</dbReference>
<dbReference type="AlphaFoldDB" id="J3LBU6"/>
<name>J3LBU6_ORYBR</name>